<dbReference type="AlphaFoldDB" id="A0A0B8ZBX8"/>
<comment type="caution">
    <text evidence="1">The sequence shown here is derived from an EMBL/GenBank/DDBJ whole genome shotgun (WGS) entry which is preliminary data.</text>
</comment>
<protein>
    <submittedName>
        <fullName evidence="1">Uncharacterized protein</fullName>
    </submittedName>
</protein>
<keyword evidence="2" id="KW-1185">Reference proteome</keyword>
<organism evidence="1 2">
    <name type="scientific">Novosphingobium subterraneum</name>
    <dbReference type="NCBI Taxonomy" id="48936"/>
    <lineage>
        <taxon>Bacteria</taxon>
        <taxon>Pseudomonadati</taxon>
        <taxon>Pseudomonadota</taxon>
        <taxon>Alphaproteobacteria</taxon>
        <taxon>Sphingomonadales</taxon>
        <taxon>Sphingomonadaceae</taxon>
        <taxon>Novosphingobium</taxon>
    </lineage>
</organism>
<name>A0A0B8ZBX8_9SPHN</name>
<dbReference type="RefSeq" id="WP_039336880.1">
    <property type="nucleotide sequence ID" value="NZ_JBNNWK010000042.1"/>
</dbReference>
<gene>
    <name evidence="1" type="ORF">NJ75_03561</name>
</gene>
<dbReference type="EMBL" id="JRVC01000021">
    <property type="protein sequence ID" value="KHS43742.1"/>
    <property type="molecule type" value="Genomic_DNA"/>
</dbReference>
<dbReference type="STRING" id="48936.NJ75_03561"/>
<reference evidence="1 2" key="1">
    <citation type="submission" date="2014-10" db="EMBL/GenBank/DDBJ databases">
        <title>Draft genome sequence of Novosphingobium subterraneum DSM 12447.</title>
        <authorList>
            <person name="Gan H.M."/>
            <person name="Gan H.Y."/>
            <person name="Savka M.A."/>
        </authorList>
    </citation>
    <scope>NUCLEOTIDE SEQUENCE [LARGE SCALE GENOMIC DNA]</scope>
    <source>
        <strain evidence="1 2">DSM 12447</strain>
    </source>
</reference>
<evidence type="ECO:0000313" key="1">
    <source>
        <dbReference type="EMBL" id="KHS43742.1"/>
    </source>
</evidence>
<sequence length="163" mass="17351">MSRHRILELGAGPADERCAQLGICADFAAANTLELLAYKAAIIALNAEPPLPLGFALVANVHDFGTYQTLWLVSAELPLPEDAQVWIDDLVEPVTWIAAGFPQPVTYEGSRAVMRPFREVIAAALQITRPGADGSFFPVENAVLHRNLLAAYGPATVAAADSG</sequence>
<evidence type="ECO:0000313" key="2">
    <source>
        <dbReference type="Proteomes" id="UP000031338"/>
    </source>
</evidence>
<proteinExistence type="predicted"/>
<dbReference type="Proteomes" id="UP000031338">
    <property type="component" value="Unassembled WGS sequence"/>
</dbReference>
<accession>A0A0B8ZBX8</accession>
<dbReference type="PATRIC" id="fig|48936.3.peg.3591"/>